<protein>
    <submittedName>
        <fullName evidence="1">Uncharacterized protein</fullName>
    </submittedName>
</protein>
<sequence length="173" mass="18535">MSDQGSGLEQGQTGTSSENECRIAGDYNTCPASSDFQYQGEFQRLVASLKCPLDSVGQSEFIIASQKGLCECDSELYDQQGVKLKDMDCDCFACPPGSRFGFAYTCTSEIAGPCTSFDCLGECNGDFNPLNLDRETLGPTDAPITQVSAGNGLSNPFVGLATMLLAIVRFVWK</sequence>
<reference evidence="1" key="2">
    <citation type="submission" date="2021-04" db="EMBL/GenBank/DDBJ databases">
        <authorList>
            <person name="Podell S."/>
        </authorList>
    </citation>
    <scope>NUCLEOTIDE SEQUENCE</scope>
    <source>
        <strain evidence="1">Hildebrandi</strain>
    </source>
</reference>
<dbReference type="Proteomes" id="UP000693970">
    <property type="component" value="Unassembled WGS sequence"/>
</dbReference>
<dbReference type="OrthoDB" id="10448770at2759"/>
<comment type="caution">
    <text evidence="1">The sequence shown here is derived from an EMBL/GenBank/DDBJ whole genome shotgun (WGS) entry which is preliminary data.</text>
</comment>
<dbReference type="EMBL" id="JAGRRH010000007">
    <property type="protein sequence ID" value="KAG7367425.1"/>
    <property type="molecule type" value="Genomic_DNA"/>
</dbReference>
<gene>
    <name evidence="1" type="ORF">IV203_030096</name>
</gene>
<organism evidence="1 2">
    <name type="scientific">Nitzschia inconspicua</name>
    <dbReference type="NCBI Taxonomy" id="303405"/>
    <lineage>
        <taxon>Eukaryota</taxon>
        <taxon>Sar</taxon>
        <taxon>Stramenopiles</taxon>
        <taxon>Ochrophyta</taxon>
        <taxon>Bacillariophyta</taxon>
        <taxon>Bacillariophyceae</taxon>
        <taxon>Bacillariophycidae</taxon>
        <taxon>Bacillariales</taxon>
        <taxon>Bacillariaceae</taxon>
        <taxon>Nitzschia</taxon>
    </lineage>
</organism>
<reference evidence="1" key="1">
    <citation type="journal article" date="2021" name="Sci. Rep.">
        <title>Diploid genomic architecture of Nitzschia inconspicua, an elite biomass production diatom.</title>
        <authorList>
            <person name="Oliver A."/>
            <person name="Podell S."/>
            <person name="Pinowska A."/>
            <person name="Traller J.C."/>
            <person name="Smith S.R."/>
            <person name="McClure R."/>
            <person name="Beliaev A."/>
            <person name="Bohutskyi P."/>
            <person name="Hill E.A."/>
            <person name="Rabines A."/>
            <person name="Zheng H."/>
            <person name="Allen L.Z."/>
            <person name="Kuo A."/>
            <person name="Grigoriev I.V."/>
            <person name="Allen A.E."/>
            <person name="Hazlebeck D."/>
            <person name="Allen E.E."/>
        </authorList>
    </citation>
    <scope>NUCLEOTIDE SEQUENCE</scope>
    <source>
        <strain evidence="1">Hildebrandi</strain>
    </source>
</reference>
<keyword evidence="2" id="KW-1185">Reference proteome</keyword>
<name>A0A9K3LSZ7_9STRA</name>
<proteinExistence type="predicted"/>
<evidence type="ECO:0000313" key="1">
    <source>
        <dbReference type="EMBL" id="KAG7367425.1"/>
    </source>
</evidence>
<dbReference type="AlphaFoldDB" id="A0A9K3LSZ7"/>
<evidence type="ECO:0000313" key="2">
    <source>
        <dbReference type="Proteomes" id="UP000693970"/>
    </source>
</evidence>
<accession>A0A9K3LSZ7</accession>